<dbReference type="Pfam" id="PF01569">
    <property type="entry name" value="PAP2"/>
    <property type="match status" value="1"/>
</dbReference>
<sequence>MLDKLRYWDEELFLFLNGKHVDWLDPIMLFLSSYTNWALACLIMSALIYFKADVWKKTGVFFFLLSTGASALLTNIIKLIIERPRPIHNELWEGTIHAIEKYSNSFSFFSSHSATTFTMAVFFLLFFRKKKFYGYFAVLWAAVVAYSRIYVAKHYPFDVMIGIIFGIMIGITGYILFQRFKKKKELLKP</sequence>
<dbReference type="SUPFAM" id="SSF48317">
    <property type="entry name" value="Acid phosphatase/Vanadium-dependent haloperoxidase"/>
    <property type="match status" value="1"/>
</dbReference>
<feature type="domain" description="Phosphatidic acid phosphatase type 2/haloperoxidase" evidence="2">
    <location>
        <begin position="60"/>
        <end position="174"/>
    </location>
</feature>
<dbReference type="RefSeq" id="WP_296939279.1">
    <property type="nucleotide sequence ID" value="NZ_LT599032.1"/>
</dbReference>
<dbReference type="Gene3D" id="1.20.144.10">
    <property type="entry name" value="Phosphatidic acid phosphatase type 2/haloperoxidase"/>
    <property type="match status" value="1"/>
</dbReference>
<dbReference type="PANTHER" id="PTHR14969">
    <property type="entry name" value="SPHINGOSINE-1-PHOSPHATE PHOSPHOHYDROLASE"/>
    <property type="match status" value="1"/>
</dbReference>
<dbReference type="InterPro" id="IPR000326">
    <property type="entry name" value="PAP2/HPO"/>
</dbReference>
<evidence type="ECO:0000313" key="3">
    <source>
        <dbReference type="EMBL" id="SBV95342.1"/>
    </source>
</evidence>
<keyword evidence="1" id="KW-0472">Membrane</keyword>
<reference evidence="3" key="1">
    <citation type="submission" date="2016-04" db="EMBL/GenBank/DDBJ databases">
        <authorList>
            <person name="Evans L.H."/>
            <person name="Alamgir A."/>
            <person name="Owens N."/>
            <person name="Weber N.D."/>
            <person name="Virtaneva K."/>
            <person name="Barbian K."/>
            <person name="Babar A."/>
            <person name="Rosenke K."/>
        </authorList>
    </citation>
    <scope>NUCLEOTIDE SEQUENCE</scope>
    <source>
        <strain evidence="3">86-1</strain>
    </source>
</reference>
<dbReference type="GO" id="GO:0042392">
    <property type="term" value="F:sphingosine-1-phosphate phosphatase activity"/>
    <property type="evidence" value="ECO:0007669"/>
    <property type="project" value="TreeGrafter"/>
</dbReference>
<protein>
    <recommendedName>
        <fullName evidence="2">Phosphatidic acid phosphatase type 2/haloperoxidase domain-containing protein</fullName>
    </recommendedName>
</protein>
<dbReference type="PANTHER" id="PTHR14969:SF13">
    <property type="entry name" value="AT30094P"/>
    <property type="match status" value="1"/>
</dbReference>
<feature type="transmembrane region" description="Helical" evidence="1">
    <location>
        <begin position="106"/>
        <end position="127"/>
    </location>
</feature>
<gene>
    <name evidence="3" type="ORF">KL86DYS1_11367</name>
</gene>
<keyword evidence="1" id="KW-1133">Transmembrane helix</keyword>
<feature type="transmembrane region" description="Helical" evidence="1">
    <location>
        <begin position="61"/>
        <end position="81"/>
    </location>
</feature>
<dbReference type="AlphaFoldDB" id="A0A212J7A2"/>
<keyword evidence="1" id="KW-0812">Transmembrane</keyword>
<evidence type="ECO:0000259" key="2">
    <source>
        <dbReference type="SMART" id="SM00014"/>
    </source>
</evidence>
<dbReference type="SMART" id="SM00014">
    <property type="entry name" value="acidPPc"/>
    <property type="match status" value="1"/>
</dbReference>
<feature type="transmembrane region" description="Helical" evidence="1">
    <location>
        <begin position="132"/>
        <end position="151"/>
    </location>
</feature>
<dbReference type="InterPro" id="IPR036938">
    <property type="entry name" value="PAP2/HPO_sf"/>
</dbReference>
<feature type="transmembrane region" description="Helical" evidence="1">
    <location>
        <begin position="157"/>
        <end position="177"/>
    </location>
</feature>
<evidence type="ECO:0000256" key="1">
    <source>
        <dbReference type="SAM" id="Phobius"/>
    </source>
</evidence>
<organism evidence="3">
    <name type="scientific">uncultured Dysgonomonas sp</name>
    <dbReference type="NCBI Taxonomy" id="206096"/>
    <lineage>
        <taxon>Bacteria</taxon>
        <taxon>Pseudomonadati</taxon>
        <taxon>Bacteroidota</taxon>
        <taxon>Bacteroidia</taxon>
        <taxon>Bacteroidales</taxon>
        <taxon>Dysgonomonadaceae</taxon>
        <taxon>Dysgonomonas</taxon>
        <taxon>environmental samples</taxon>
    </lineage>
</organism>
<proteinExistence type="predicted"/>
<name>A0A212J7A2_9BACT</name>
<feature type="transmembrane region" description="Helical" evidence="1">
    <location>
        <begin position="27"/>
        <end position="49"/>
    </location>
</feature>
<accession>A0A212J7A2</accession>
<dbReference type="EMBL" id="FLUM01000001">
    <property type="protein sequence ID" value="SBV95342.1"/>
    <property type="molecule type" value="Genomic_DNA"/>
</dbReference>